<dbReference type="PANTHER" id="PTHR12596:SF2">
    <property type="entry name" value="EXPORTIN-7 ISOFORM X1"/>
    <property type="match status" value="1"/>
</dbReference>
<evidence type="ECO:0000256" key="6">
    <source>
        <dbReference type="ARBA" id="ARBA00022927"/>
    </source>
</evidence>
<evidence type="ECO:0000256" key="4">
    <source>
        <dbReference type="ARBA" id="ARBA00022448"/>
    </source>
</evidence>
<dbReference type="GO" id="GO:0005737">
    <property type="term" value="C:cytoplasm"/>
    <property type="evidence" value="ECO:0007669"/>
    <property type="project" value="UniProtKB-SubCell"/>
</dbReference>
<sequence length="118" mass="13452">MSSCSAVLLFREVSKIICTYGTRMLALPKVAPENAYKQRYKNIGTVFAILKMALSGSYIPFGVFRLYGDTCLQDALAMFVKLLMYIPEEEFHVSFVEISKYFNLACSVKWLVNRCLLI</sequence>
<keyword evidence="9" id="KW-1185">Reference proteome</keyword>
<evidence type="ECO:0000256" key="1">
    <source>
        <dbReference type="ARBA" id="ARBA00004123"/>
    </source>
</evidence>
<gene>
    <name evidence="8" type="ORF">OFLC_LOCUS11774</name>
</gene>
<dbReference type="InterPro" id="IPR044189">
    <property type="entry name" value="XPO4/7-like"/>
</dbReference>
<dbReference type="GO" id="GO:0005643">
    <property type="term" value="C:nuclear pore"/>
    <property type="evidence" value="ECO:0007669"/>
    <property type="project" value="TreeGrafter"/>
</dbReference>
<evidence type="ECO:0000313" key="10">
    <source>
        <dbReference type="WBParaSite" id="OFLC_0001177701-mRNA-1"/>
    </source>
</evidence>
<comment type="similarity">
    <text evidence="3">Belongs to the exportin family.</text>
</comment>
<evidence type="ECO:0000313" key="8">
    <source>
        <dbReference type="EMBL" id="VDO79132.1"/>
    </source>
</evidence>
<evidence type="ECO:0000256" key="5">
    <source>
        <dbReference type="ARBA" id="ARBA00022490"/>
    </source>
</evidence>
<keyword evidence="5" id="KW-0963">Cytoplasm</keyword>
<dbReference type="GO" id="GO:0006611">
    <property type="term" value="P:protein export from nucleus"/>
    <property type="evidence" value="ECO:0007669"/>
    <property type="project" value="TreeGrafter"/>
</dbReference>
<name>A0A183HWB5_9BILA</name>
<proteinExistence type="inferred from homology"/>
<evidence type="ECO:0000256" key="3">
    <source>
        <dbReference type="ARBA" id="ARBA00009466"/>
    </source>
</evidence>
<organism evidence="10">
    <name type="scientific">Onchocerca flexuosa</name>
    <dbReference type="NCBI Taxonomy" id="387005"/>
    <lineage>
        <taxon>Eukaryota</taxon>
        <taxon>Metazoa</taxon>
        <taxon>Ecdysozoa</taxon>
        <taxon>Nematoda</taxon>
        <taxon>Chromadorea</taxon>
        <taxon>Rhabditida</taxon>
        <taxon>Spirurina</taxon>
        <taxon>Spiruromorpha</taxon>
        <taxon>Filarioidea</taxon>
        <taxon>Onchocercidae</taxon>
        <taxon>Onchocerca</taxon>
    </lineage>
</organism>
<dbReference type="GO" id="GO:0005049">
    <property type="term" value="F:nuclear export signal receptor activity"/>
    <property type="evidence" value="ECO:0007669"/>
    <property type="project" value="InterPro"/>
</dbReference>
<protein>
    <submittedName>
        <fullName evidence="10">Bestrophin homolog</fullName>
    </submittedName>
</protein>
<dbReference type="STRING" id="387005.A0A183HWB5"/>
<accession>A0A183HWB5</accession>
<keyword evidence="4" id="KW-0813">Transport</keyword>
<reference evidence="8 9" key="2">
    <citation type="submission" date="2018-11" db="EMBL/GenBank/DDBJ databases">
        <authorList>
            <consortium name="Pathogen Informatics"/>
        </authorList>
    </citation>
    <scope>NUCLEOTIDE SEQUENCE [LARGE SCALE GENOMIC DNA]</scope>
</reference>
<dbReference type="Proteomes" id="UP000267606">
    <property type="component" value="Unassembled WGS sequence"/>
</dbReference>
<evidence type="ECO:0000313" key="9">
    <source>
        <dbReference type="Proteomes" id="UP000267606"/>
    </source>
</evidence>
<dbReference type="EMBL" id="UZAJ01017475">
    <property type="protein sequence ID" value="VDO79132.1"/>
    <property type="molecule type" value="Genomic_DNA"/>
</dbReference>
<dbReference type="WBParaSite" id="OFLC_0001177701-mRNA-1">
    <property type="protein sequence ID" value="OFLC_0001177701-mRNA-1"/>
    <property type="gene ID" value="OFLC_0001177701"/>
</dbReference>
<dbReference type="AlphaFoldDB" id="A0A183HWB5"/>
<evidence type="ECO:0000256" key="2">
    <source>
        <dbReference type="ARBA" id="ARBA00004496"/>
    </source>
</evidence>
<dbReference type="PANTHER" id="PTHR12596">
    <property type="entry name" value="EXPORTIN 4,7-RELATED"/>
    <property type="match status" value="1"/>
</dbReference>
<reference evidence="10" key="1">
    <citation type="submission" date="2016-06" db="UniProtKB">
        <authorList>
            <consortium name="WormBaseParasite"/>
        </authorList>
    </citation>
    <scope>IDENTIFICATION</scope>
</reference>
<evidence type="ECO:0000256" key="7">
    <source>
        <dbReference type="ARBA" id="ARBA00023242"/>
    </source>
</evidence>
<keyword evidence="7" id="KW-0539">Nucleus</keyword>
<keyword evidence="6" id="KW-0653">Protein transport</keyword>
<comment type="subcellular location">
    <subcellularLocation>
        <location evidence="2">Cytoplasm</location>
    </subcellularLocation>
    <subcellularLocation>
        <location evidence="1">Nucleus</location>
    </subcellularLocation>
</comment>